<dbReference type="Proteomes" id="UP000078295">
    <property type="component" value="Unassembled WGS sequence"/>
</dbReference>
<gene>
    <name evidence="1" type="ORF">AO370_1916</name>
</gene>
<sequence>MTIKFNQFTHDDWMNDLFMFAWAGFGMTDIINRYQANTPFDRVDRVDRVIFRLYHKFMRTLKWLYWRFLGITVDITDWYKIGTHLGSNRDKI</sequence>
<reference evidence="1 2" key="1">
    <citation type="journal article" date="2016" name="Genome Biol. Evol.">
        <title>Comparative Genomic Analyses of the Moraxella catarrhalis Serosensitive and Seroresistant Lineages Demonstrate Their Independent Evolution.</title>
        <authorList>
            <person name="Earl J.P."/>
            <person name="de Vries S.P."/>
            <person name="Ahmed A."/>
            <person name="Powell E."/>
            <person name="Schultz M.P."/>
            <person name="Hermans P.W."/>
            <person name="Hill D.J."/>
            <person name="Zhou Z."/>
            <person name="Constantinidou C.I."/>
            <person name="Hu F.Z."/>
            <person name="Bootsma H.J."/>
            <person name="Ehrlich G.D."/>
        </authorList>
    </citation>
    <scope>NUCLEOTIDE SEQUENCE [LARGE SCALE GENOMIC DNA]</scope>
    <source>
        <strain evidence="1 2">F23</strain>
    </source>
</reference>
<evidence type="ECO:0000313" key="1">
    <source>
        <dbReference type="EMBL" id="OAV22906.1"/>
    </source>
</evidence>
<evidence type="ECO:0000313" key="2">
    <source>
        <dbReference type="Proteomes" id="UP000078295"/>
    </source>
</evidence>
<dbReference type="AlphaFoldDB" id="A0AB36DL07"/>
<comment type="caution">
    <text evidence="1">The sequence shown here is derived from an EMBL/GenBank/DDBJ whole genome shotgun (WGS) entry which is preliminary data.</text>
</comment>
<dbReference type="EMBL" id="LXHQ01000049">
    <property type="protein sequence ID" value="OAV22906.1"/>
    <property type="molecule type" value="Genomic_DNA"/>
</dbReference>
<proteinExistence type="predicted"/>
<protein>
    <submittedName>
        <fullName evidence="1">Uncharacterized protein</fullName>
    </submittedName>
</protein>
<organism evidence="1 2">
    <name type="scientific">Moraxella catarrhalis</name>
    <name type="common">Branhamella catarrhalis</name>
    <dbReference type="NCBI Taxonomy" id="480"/>
    <lineage>
        <taxon>Bacteria</taxon>
        <taxon>Pseudomonadati</taxon>
        <taxon>Pseudomonadota</taxon>
        <taxon>Gammaproteobacteria</taxon>
        <taxon>Moraxellales</taxon>
        <taxon>Moraxellaceae</taxon>
        <taxon>Moraxella</taxon>
    </lineage>
</organism>
<name>A0AB36DL07_MORCA</name>
<accession>A0AB36DL07</accession>